<dbReference type="EMBL" id="MPUH01000026">
    <property type="protein sequence ID" value="OMJ94450.1"/>
    <property type="molecule type" value="Genomic_DNA"/>
</dbReference>
<evidence type="ECO:0000313" key="2">
    <source>
        <dbReference type="Proteomes" id="UP000187209"/>
    </source>
</evidence>
<keyword evidence="2" id="KW-1185">Reference proteome</keyword>
<dbReference type="AlphaFoldDB" id="A0A1R2CZQ1"/>
<comment type="caution">
    <text evidence="1">The sequence shown here is derived from an EMBL/GenBank/DDBJ whole genome shotgun (WGS) entry which is preliminary data.</text>
</comment>
<reference evidence="1 2" key="1">
    <citation type="submission" date="2016-11" db="EMBL/GenBank/DDBJ databases">
        <title>The macronuclear genome of Stentor coeruleus: a giant cell with tiny introns.</title>
        <authorList>
            <person name="Slabodnick M."/>
            <person name="Ruby J.G."/>
            <person name="Reiff S.B."/>
            <person name="Swart E.C."/>
            <person name="Gosai S."/>
            <person name="Prabakaran S."/>
            <person name="Witkowska E."/>
            <person name="Larue G.E."/>
            <person name="Fisher S."/>
            <person name="Freeman R.M."/>
            <person name="Gunawardena J."/>
            <person name="Chu W."/>
            <person name="Stover N.A."/>
            <person name="Gregory B.D."/>
            <person name="Nowacki M."/>
            <person name="Derisi J."/>
            <person name="Roy S.W."/>
            <person name="Marshall W.F."/>
            <person name="Sood P."/>
        </authorList>
    </citation>
    <scope>NUCLEOTIDE SEQUENCE [LARGE SCALE GENOMIC DNA]</scope>
    <source>
        <strain evidence="1">WM001</strain>
    </source>
</reference>
<name>A0A1R2CZQ1_9CILI</name>
<organism evidence="1 2">
    <name type="scientific">Stentor coeruleus</name>
    <dbReference type="NCBI Taxonomy" id="5963"/>
    <lineage>
        <taxon>Eukaryota</taxon>
        <taxon>Sar</taxon>
        <taxon>Alveolata</taxon>
        <taxon>Ciliophora</taxon>
        <taxon>Postciliodesmatophora</taxon>
        <taxon>Heterotrichea</taxon>
        <taxon>Heterotrichida</taxon>
        <taxon>Stentoridae</taxon>
        <taxon>Stentor</taxon>
    </lineage>
</organism>
<gene>
    <name evidence="1" type="ORF">SteCoe_2351</name>
</gene>
<dbReference type="Proteomes" id="UP000187209">
    <property type="component" value="Unassembled WGS sequence"/>
</dbReference>
<protein>
    <submittedName>
        <fullName evidence="1">Uncharacterized protein</fullName>
    </submittedName>
</protein>
<sequence>MDLIESLNDSLGSEYHEASANKLTEIEEESLRFIYYLETNRTLDDDTESLSQLAIPITTDLKIKSRKGIIYKKYLGSLKNFQFISKRQNQFIETNKVKCPKKEYIRTKLIRGHKRAQRQCFQKLKPDKTIHRIDENNKHQIKSWEDFKNNVIAFADIVKEMSKTENGPLTDGKTKRILDAINKNAPKTCNDEFVKDYFKSTYMRESFRLYINVIFAKQKPKELCERFGFNCCNRKNHFARCKEVWAMLYEQLRNEFIDIHVDEI</sequence>
<proteinExistence type="predicted"/>
<evidence type="ECO:0000313" key="1">
    <source>
        <dbReference type="EMBL" id="OMJ94450.1"/>
    </source>
</evidence>
<accession>A0A1R2CZQ1</accession>